<feature type="domain" description="ParB-like N-terminal" evidence="4">
    <location>
        <begin position="32"/>
        <end position="121"/>
    </location>
</feature>
<comment type="similarity">
    <text evidence="1">Belongs to the ParB family.</text>
</comment>
<dbReference type="GO" id="GO:0003677">
    <property type="term" value="F:DNA binding"/>
    <property type="evidence" value="ECO:0007669"/>
    <property type="project" value="UniProtKB-KW"/>
</dbReference>
<evidence type="ECO:0000313" key="6">
    <source>
        <dbReference type="Proteomes" id="UP000259030"/>
    </source>
</evidence>
<dbReference type="GO" id="GO:0007059">
    <property type="term" value="P:chromosome segregation"/>
    <property type="evidence" value="ECO:0007669"/>
    <property type="project" value="UniProtKB-KW"/>
</dbReference>
<proteinExistence type="inferred from homology"/>
<dbReference type="EMBL" id="CP021082">
    <property type="protein sequence ID" value="ASN82567.1"/>
    <property type="molecule type" value="Genomic_DNA"/>
</dbReference>
<dbReference type="Pfam" id="PF02195">
    <property type="entry name" value="ParB_N"/>
    <property type="match status" value="1"/>
</dbReference>
<dbReference type="InterPro" id="IPR036086">
    <property type="entry name" value="ParB/Sulfiredoxin_sf"/>
</dbReference>
<dbReference type="FunFam" id="3.90.1530.30:FF:000001">
    <property type="entry name" value="Chromosome partitioning protein ParB"/>
    <property type="match status" value="1"/>
</dbReference>
<name>A0A221T0Z0_9DEIO</name>
<keyword evidence="3" id="KW-0238">DNA-binding</keyword>
<keyword evidence="5" id="KW-0614">Plasmid</keyword>
<evidence type="ECO:0000256" key="2">
    <source>
        <dbReference type="ARBA" id="ARBA00022829"/>
    </source>
</evidence>
<organism evidence="5 6">
    <name type="scientific">Deinococcus ficus</name>
    <dbReference type="NCBI Taxonomy" id="317577"/>
    <lineage>
        <taxon>Bacteria</taxon>
        <taxon>Thermotogati</taxon>
        <taxon>Deinococcota</taxon>
        <taxon>Deinococci</taxon>
        <taxon>Deinococcales</taxon>
        <taxon>Deinococcaceae</taxon>
        <taxon>Deinococcus</taxon>
    </lineage>
</organism>
<keyword evidence="6" id="KW-1185">Reference proteome</keyword>
<sequence>MTRRTRPERKRNLEGLLGQDALDLTRPAQAQRHLPVTELHAGKGQPRREFDDAALSSLAQSIQTSGVLQPLLVRPAGERYEIVAGERRWRAAQLAGLTEVPVVIRDLTDPEARQIALIENLQREDLNTVDEVDAKLELVAGTLSLTREQARHRLMQLLREPHGSDHEALEVLFQALGEQWTSFARNKLKILNWPAPLLDAVRGGLPYTLAQLIAQVDESQQDALITLALSGATRDEVKQAIRTLKDEPQVSPTQRVARRLGSARWLAALNDSEKKDLEAWLAKIPASIKRQLG</sequence>
<evidence type="ECO:0000256" key="3">
    <source>
        <dbReference type="ARBA" id="ARBA00023125"/>
    </source>
</evidence>
<dbReference type="Proteomes" id="UP000259030">
    <property type="component" value="Plasmid pDFI1"/>
</dbReference>
<reference evidence="5 6" key="1">
    <citation type="submission" date="2017-05" db="EMBL/GenBank/DDBJ databases">
        <title>The complete genome sequence of Deinococcus ficus isolated from the rhizosphere of the Ficus religiosa L. in Taiwan.</title>
        <authorList>
            <person name="Wu K.-M."/>
            <person name="Liao T.-L."/>
            <person name="Liu Y.-M."/>
            <person name="Young C.-C."/>
            <person name="Tsai S.-F."/>
        </authorList>
    </citation>
    <scope>NUCLEOTIDE SEQUENCE [LARGE SCALE GENOMIC DNA]</scope>
    <source>
        <strain evidence="5 6">CC-FR2-10</strain>
        <plasmid evidence="6">pdfi1</plasmid>
    </source>
</reference>
<evidence type="ECO:0000256" key="1">
    <source>
        <dbReference type="ARBA" id="ARBA00006295"/>
    </source>
</evidence>
<dbReference type="InterPro" id="IPR004437">
    <property type="entry name" value="ParB/RepB/Spo0J"/>
</dbReference>
<accession>A0A221T0Z0</accession>
<dbReference type="AlphaFoldDB" id="A0A221T0Z0"/>
<dbReference type="NCBIfam" id="TIGR00180">
    <property type="entry name" value="parB_part"/>
    <property type="match status" value="1"/>
</dbReference>
<dbReference type="InterPro" id="IPR050336">
    <property type="entry name" value="Chromosome_partition/occlusion"/>
</dbReference>
<keyword evidence="2" id="KW-0159">Chromosome partition</keyword>
<dbReference type="PANTHER" id="PTHR33375">
    <property type="entry name" value="CHROMOSOME-PARTITIONING PROTEIN PARB-RELATED"/>
    <property type="match status" value="1"/>
</dbReference>
<geneLocation type="plasmid" evidence="6">
    <name>pdfi1</name>
</geneLocation>
<protein>
    <submittedName>
        <fullName evidence="5">Chromosome partitioning protein ParB</fullName>
    </submittedName>
</protein>
<evidence type="ECO:0000313" key="5">
    <source>
        <dbReference type="EMBL" id="ASN82567.1"/>
    </source>
</evidence>
<dbReference type="SUPFAM" id="SSF110849">
    <property type="entry name" value="ParB/Sulfiredoxin"/>
    <property type="match status" value="1"/>
</dbReference>
<dbReference type="GO" id="GO:0005694">
    <property type="term" value="C:chromosome"/>
    <property type="evidence" value="ECO:0007669"/>
    <property type="project" value="TreeGrafter"/>
</dbReference>
<dbReference type="Gene3D" id="1.10.10.2830">
    <property type="match status" value="1"/>
</dbReference>
<dbReference type="SMART" id="SM00470">
    <property type="entry name" value="ParB"/>
    <property type="match status" value="1"/>
</dbReference>
<dbReference type="SUPFAM" id="SSF109709">
    <property type="entry name" value="KorB DNA-binding domain-like"/>
    <property type="match status" value="1"/>
</dbReference>
<dbReference type="CDD" id="cd16393">
    <property type="entry name" value="SPO0J_N"/>
    <property type="match status" value="1"/>
</dbReference>
<dbReference type="InterPro" id="IPR003115">
    <property type="entry name" value="ParB_N"/>
</dbReference>
<dbReference type="Gene3D" id="3.90.1530.30">
    <property type="match status" value="1"/>
</dbReference>
<evidence type="ECO:0000259" key="4">
    <source>
        <dbReference type="SMART" id="SM00470"/>
    </source>
</evidence>
<gene>
    <name evidence="5" type="ORF">DFI_15435</name>
</gene>
<dbReference type="PANTHER" id="PTHR33375:SF7">
    <property type="entry name" value="CHROMOSOME 2-PARTITIONING PROTEIN PARB-RELATED"/>
    <property type="match status" value="1"/>
</dbReference>
<dbReference type="STRING" id="317577.GCA_000419625_03115"/>
<dbReference type="RefSeq" id="WP_027463702.1">
    <property type="nucleotide sequence ID" value="NZ_CP021082.1"/>
</dbReference>
<dbReference type="KEGG" id="dfc:DFI_15435"/>
<dbReference type="FunFam" id="1.10.10.2830:FF:000003">
    <property type="entry name" value="Probable chromosome 2-partitioning protein ParB"/>
    <property type="match status" value="1"/>
</dbReference>